<protein>
    <submittedName>
        <fullName evidence="1">Uncharacterized protein</fullName>
    </submittedName>
</protein>
<accession>A0A2A4F085</accession>
<organism evidence="1 2">
    <name type="scientific">Paraburkholderia acidicola</name>
    <dbReference type="NCBI Taxonomy" id="1912599"/>
    <lineage>
        <taxon>Bacteria</taxon>
        <taxon>Pseudomonadati</taxon>
        <taxon>Pseudomonadota</taxon>
        <taxon>Betaproteobacteria</taxon>
        <taxon>Burkholderiales</taxon>
        <taxon>Burkholderiaceae</taxon>
        <taxon>Paraburkholderia</taxon>
    </lineage>
</organism>
<dbReference type="AlphaFoldDB" id="A0A2A4F085"/>
<comment type="caution">
    <text evidence="1">The sequence shown here is derived from an EMBL/GenBank/DDBJ whole genome shotgun (WGS) entry which is preliminary data.</text>
</comment>
<sequence length="100" mass="11183">MPQAMCDKHGSQPAELVTRNALDVIRGRVADHSISIHPVILVYEELEYSGFATNVDLIMLQRVSSVRNSVRLFRFEKEDAMLDALGLFTAICARCLAEAF</sequence>
<evidence type="ECO:0000313" key="2">
    <source>
        <dbReference type="Proteomes" id="UP000218022"/>
    </source>
</evidence>
<dbReference type="EMBL" id="MTZV01000004">
    <property type="protein sequence ID" value="PCE26090.1"/>
    <property type="molecule type" value="Genomic_DNA"/>
</dbReference>
<reference evidence="1 2" key="1">
    <citation type="submission" date="2017-01" db="EMBL/GenBank/DDBJ databases">
        <title>Whole-Genome Shotgun Sequencing of Two beta-Proteobacterial Species in Search of the Bulgecin Biosynthetic Cluster.</title>
        <authorList>
            <person name="Horsman M.E."/>
            <person name="Marous D.R."/>
            <person name="Li R."/>
            <person name="Oliver R.A."/>
            <person name="Byun B."/>
            <person name="Emrich S.J."/>
            <person name="Boggess B."/>
            <person name="Townsend C.A."/>
            <person name="Mobashery S."/>
        </authorList>
    </citation>
    <scope>NUCLEOTIDE SEQUENCE [LARGE SCALE GENOMIC DNA]</scope>
    <source>
        <strain evidence="1 2">ATCC 31363</strain>
    </source>
</reference>
<name>A0A2A4F085_9BURK</name>
<evidence type="ECO:0000313" key="1">
    <source>
        <dbReference type="EMBL" id="PCE26090.1"/>
    </source>
</evidence>
<dbReference type="Proteomes" id="UP000218022">
    <property type="component" value="Unassembled WGS sequence"/>
</dbReference>
<gene>
    <name evidence="1" type="ORF">BWP39_16325</name>
</gene>
<proteinExistence type="predicted"/>